<keyword evidence="2" id="KW-0472">Membrane</keyword>
<dbReference type="Pfam" id="PF01926">
    <property type="entry name" value="MMR_HSR1"/>
    <property type="match status" value="1"/>
</dbReference>
<evidence type="ECO:0000256" key="2">
    <source>
        <dbReference type="SAM" id="Phobius"/>
    </source>
</evidence>
<name>K9EFS8_9ACTO</name>
<keyword evidence="5" id="KW-1185">Reference proteome</keyword>
<feature type="domain" description="G" evidence="3">
    <location>
        <begin position="72"/>
        <end position="209"/>
    </location>
</feature>
<feature type="transmembrane region" description="Helical" evidence="2">
    <location>
        <begin position="419"/>
        <end position="441"/>
    </location>
</feature>
<dbReference type="RefSeq" id="WP_007000498.1">
    <property type="nucleotide sequence ID" value="NZ_JH992955.1"/>
</dbReference>
<dbReference type="AlphaFoldDB" id="K9EFS8"/>
<dbReference type="PANTHER" id="PTHR42698">
    <property type="entry name" value="GTPASE ERA"/>
    <property type="match status" value="1"/>
</dbReference>
<dbReference type="InterPro" id="IPR027417">
    <property type="entry name" value="P-loop_NTPase"/>
</dbReference>
<gene>
    <name evidence="4" type="ORF">HMPREF9233_00280</name>
</gene>
<proteinExistence type="predicted"/>
<dbReference type="GO" id="GO:0000028">
    <property type="term" value="P:ribosomal small subunit assembly"/>
    <property type="evidence" value="ECO:0007669"/>
    <property type="project" value="TreeGrafter"/>
</dbReference>
<feature type="transmembrane region" description="Helical" evidence="2">
    <location>
        <begin position="390"/>
        <end position="413"/>
    </location>
</feature>
<dbReference type="STRING" id="202789.GCA_001457435_00355"/>
<feature type="compositionally biased region" description="Basic and acidic residues" evidence="1">
    <location>
        <begin position="1"/>
        <end position="10"/>
    </location>
</feature>
<accession>K9EFS8</accession>
<dbReference type="PANTHER" id="PTHR42698:SF1">
    <property type="entry name" value="GTPASE ERA, MITOCHONDRIAL"/>
    <property type="match status" value="1"/>
</dbReference>
<sequence>MGEKEQEQRAAEAFGAAEPGEHAPVADLARAIGEAIEVAGDRADPFASERARRELASVQERLDAGMGLTVAALAGGTGSGKSTMFNALTGLEFSETGDIRPTSMDITACIWSAEAESILRVMGVNPRRAITHDSILTPDDHGISSLVLLDLPDHDSVAASNSAQVNRVLPLVDLLIWVLDPQKYADNLIHASYISAMKSRQDRMIVLLNQVDTLPAARVGDVVEDVKRLLAEDGLGGVPVYATSGLKRVGLEQIWAEMRRASQRTDSALGTAAAELEAVRARLAKGYEEPPVQVSEENRAEVANSLYSASGIPAITAALSDPRERAVARPEQPALSMITAERESWIAYARAGLPARWQEALTEEIPPADHIRRAAGTALRAVPITKPSRALPFVLLALGVVALIAGVGLPLAGILRVPWYAGLAGGVVICAAFFAVAWWSARRNARRGAQRYDDTVRGALRKVVTQEFAEPTERILGAYRKVREALGAGMAG</sequence>
<evidence type="ECO:0000256" key="1">
    <source>
        <dbReference type="SAM" id="MobiDB-lite"/>
    </source>
</evidence>
<dbReference type="EMBL" id="AGWL01000002">
    <property type="protein sequence ID" value="EKU95493.1"/>
    <property type="molecule type" value="Genomic_DNA"/>
</dbReference>
<dbReference type="PATRIC" id="fig|883066.3.peg.286"/>
<reference evidence="4 5" key="1">
    <citation type="submission" date="2012-09" db="EMBL/GenBank/DDBJ databases">
        <title>The Genome Sequence of Actinobaculum massiliae ACS-171-V-COL2.</title>
        <authorList>
            <consortium name="The Broad Institute Genome Sequencing Platform"/>
            <person name="Earl A."/>
            <person name="Ward D."/>
            <person name="Feldgarden M."/>
            <person name="Gevers D."/>
            <person name="Saerens B."/>
            <person name="Vaneechoutte M."/>
            <person name="Walker B."/>
            <person name="Young S.K."/>
            <person name="Zeng Q."/>
            <person name="Gargeya S."/>
            <person name="Fitzgerald M."/>
            <person name="Haas B."/>
            <person name="Abouelleil A."/>
            <person name="Alvarado L."/>
            <person name="Arachchi H.M."/>
            <person name="Berlin A."/>
            <person name="Chapman S.B."/>
            <person name="Goldberg J."/>
            <person name="Griggs A."/>
            <person name="Gujja S."/>
            <person name="Hansen M."/>
            <person name="Howarth C."/>
            <person name="Imamovic A."/>
            <person name="Larimer J."/>
            <person name="McCowen C."/>
            <person name="Montmayeur A."/>
            <person name="Murphy C."/>
            <person name="Neiman D."/>
            <person name="Pearson M."/>
            <person name="Priest M."/>
            <person name="Roberts A."/>
            <person name="Saif S."/>
            <person name="Shea T."/>
            <person name="Sisk P."/>
            <person name="Sykes S."/>
            <person name="Wortman J."/>
            <person name="Nusbaum C."/>
            <person name="Birren B."/>
        </authorList>
    </citation>
    <scope>NUCLEOTIDE SEQUENCE [LARGE SCALE GENOMIC DNA]</scope>
    <source>
        <strain evidence="5">ACS-171-V-Col2</strain>
    </source>
</reference>
<evidence type="ECO:0000313" key="4">
    <source>
        <dbReference type="EMBL" id="EKU95493.1"/>
    </source>
</evidence>
<comment type="caution">
    <text evidence="4">The sequence shown here is derived from an EMBL/GenBank/DDBJ whole genome shotgun (WGS) entry which is preliminary data.</text>
</comment>
<evidence type="ECO:0000259" key="3">
    <source>
        <dbReference type="Pfam" id="PF01926"/>
    </source>
</evidence>
<keyword evidence="2" id="KW-0812">Transmembrane</keyword>
<dbReference type="InterPro" id="IPR006073">
    <property type="entry name" value="GTP-bd"/>
</dbReference>
<dbReference type="Gene3D" id="3.40.50.300">
    <property type="entry name" value="P-loop containing nucleotide triphosphate hydrolases"/>
    <property type="match status" value="1"/>
</dbReference>
<evidence type="ECO:0000313" key="5">
    <source>
        <dbReference type="Proteomes" id="UP000009888"/>
    </source>
</evidence>
<dbReference type="GO" id="GO:0005525">
    <property type="term" value="F:GTP binding"/>
    <property type="evidence" value="ECO:0007669"/>
    <property type="project" value="InterPro"/>
</dbReference>
<feature type="region of interest" description="Disordered" evidence="1">
    <location>
        <begin position="1"/>
        <end position="22"/>
    </location>
</feature>
<protein>
    <recommendedName>
        <fullName evidence="3">G domain-containing protein</fullName>
    </recommendedName>
</protein>
<organism evidence="4 5">
    <name type="scientific">Actinobaculum massiliense ACS-171-V-Col2</name>
    <dbReference type="NCBI Taxonomy" id="883066"/>
    <lineage>
        <taxon>Bacteria</taxon>
        <taxon>Bacillati</taxon>
        <taxon>Actinomycetota</taxon>
        <taxon>Actinomycetes</taxon>
        <taxon>Actinomycetales</taxon>
        <taxon>Actinomycetaceae</taxon>
        <taxon>Actinobaculum</taxon>
    </lineage>
</organism>
<dbReference type="SUPFAM" id="SSF52540">
    <property type="entry name" value="P-loop containing nucleoside triphosphate hydrolases"/>
    <property type="match status" value="1"/>
</dbReference>
<dbReference type="GO" id="GO:0019843">
    <property type="term" value="F:rRNA binding"/>
    <property type="evidence" value="ECO:0007669"/>
    <property type="project" value="TreeGrafter"/>
</dbReference>
<dbReference type="GO" id="GO:0005829">
    <property type="term" value="C:cytosol"/>
    <property type="evidence" value="ECO:0007669"/>
    <property type="project" value="TreeGrafter"/>
</dbReference>
<dbReference type="GO" id="GO:0043024">
    <property type="term" value="F:ribosomal small subunit binding"/>
    <property type="evidence" value="ECO:0007669"/>
    <property type="project" value="TreeGrafter"/>
</dbReference>
<keyword evidence="2" id="KW-1133">Transmembrane helix</keyword>
<dbReference type="HOGENOM" id="CLU_016609_2_0_11"/>
<dbReference type="InterPro" id="IPR005662">
    <property type="entry name" value="GTPase_Era-like"/>
</dbReference>
<dbReference type="Proteomes" id="UP000009888">
    <property type="component" value="Unassembled WGS sequence"/>
</dbReference>
<dbReference type="eggNOG" id="COG0699">
    <property type="taxonomic scope" value="Bacteria"/>
</dbReference>